<protein>
    <submittedName>
        <fullName evidence="3">Flp pilus assembly protein CpaB</fullName>
    </submittedName>
</protein>
<dbReference type="Pfam" id="PF16976">
    <property type="entry name" value="RcpC"/>
    <property type="match status" value="1"/>
</dbReference>
<gene>
    <name evidence="3" type="primary">cpaB</name>
    <name evidence="3" type="ORF">D7003_19755</name>
</gene>
<dbReference type="InterPro" id="IPR013974">
    <property type="entry name" value="SAF"/>
</dbReference>
<dbReference type="RefSeq" id="WP_123257092.1">
    <property type="nucleotide sequence ID" value="NZ_RBED01000148.1"/>
</dbReference>
<keyword evidence="4" id="KW-1185">Reference proteome</keyword>
<evidence type="ECO:0000256" key="1">
    <source>
        <dbReference type="SAM" id="MobiDB-lite"/>
    </source>
</evidence>
<dbReference type="OrthoDB" id="5182178at2"/>
<evidence type="ECO:0000313" key="3">
    <source>
        <dbReference type="EMBL" id="RNL48871.1"/>
    </source>
</evidence>
<dbReference type="InterPro" id="IPR031571">
    <property type="entry name" value="RcpC_dom"/>
</dbReference>
<feature type="region of interest" description="Disordered" evidence="1">
    <location>
        <begin position="221"/>
        <end position="242"/>
    </location>
</feature>
<dbReference type="Proteomes" id="UP000273807">
    <property type="component" value="Unassembled WGS sequence"/>
</dbReference>
<accession>A0A3N0BKA8</accession>
<feature type="compositionally biased region" description="Polar residues" evidence="1">
    <location>
        <begin position="221"/>
        <end position="236"/>
    </location>
</feature>
<feature type="domain" description="SAF" evidence="2">
    <location>
        <begin position="40"/>
        <end position="104"/>
    </location>
</feature>
<reference evidence="3 4" key="1">
    <citation type="submission" date="2018-10" db="EMBL/GenBank/DDBJ databases">
        <title>Genome sequencing of Arthrobacter oryzae TNB02.</title>
        <authorList>
            <person name="Cho Y.-J."/>
            <person name="Cho A."/>
            <person name="Kim O.-S."/>
        </authorList>
    </citation>
    <scope>NUCLEOTIDE SEQUENCE [LARGE SCALE GENOMIC DNA]</scope>
    <source>
        <strain evidence="3 4">TNB02</strain>
    </source>
</reference>
<organism evidence="3 4">
    <name type="scientific">Arthrobacter oryzae</name>
    <dbReference type="NCBI Taxonomy" id="409290"/>
    <lineage>
        <taxon>Bacteria</taxon>
        <taxon>Bacillati</taxon>
        <taxon>Actinomycetota</taxon>
        <taxon>Actinomycetes</taxon>
        <taxon>Micrococcales</taxon>
        <taxon>Micrococcaceae</taxon>
        <taxon>Arthrobacter</taxon>
    </lineage>
</organism>
<sequence length="242" mass="25244">MKSRLLGGLTALVLAIIGTMMLVNYVSNADRRAQASLEPVDVIVVDSEVPAGTRSEDLSAFLKVRSIPGAAMTPGAMTSLNVTSGLVTAVDLKPGEQLLESRLVDPSQRIAPGSVQVPEGMQEVTILLPPESVVGGTVRAGDLVGLFVTQADPATPEVTSTQVVFDKVLVTAIQQAPPSTITTPEGTSAVPTGSSFVTLARNSTDAAKIILSSRTGNIWLTRQTPNTPASDRTPVNTRGIFQ</sequence>
<comment type="caution">
    <text evidence="3">The sequence shown here is derived from an EMBL/GenBank/DDBJ whole genome shotgun (WGS) entry which is preliminary data.</text>
</comment>
<dbReference type="CDD" id="cd11614">
    <property type="entry name" value="SAF_CpaB_FlgA_like"/>
    <property type="match status" value="1"/>
</dbReference>
<name>A0A3N0BKA8_9MICC</name>
<evidence type="ECO:0000259" key="2">
    <source>
        <dbReference type="SMART" id="SM00858"/>
    </source>
</evidence>
<dbReference type="NCBIfam" id="TIGR03177">
    <property type="entry name" value="pilus_cpaB"/>
    <property type="match status" value="1"/>
</dbReference>
<dbReference type="InterPro" id="IPR017592">
    <property type="entry name" value="Pilus_assmbl_Flp-typ_CpaB"/>
</dbReference>
<dbReference type="SMART" id="SM00858">
    <property type="entry name" value="SAF"/>
    <property type="match status" value="1"/>
</dbReference>
<dbReference type="EMBL" id="RBED01000148">
    <property type="protein sequence ID" value="RNL48871.1"/>
    <property type="molecule type" value="Genomic_DNA"/>
</dbReference>
<evidence type="ECO:0000313" key="4">
    <source>
        <dbReference type="Proteomes" id="UP000273807"/>
    </source>
</evidence>
<dbReference type="AlphaFoldDB" id="A0A3N0BKA8"/>
<proteinExistence type="predicted"/>